<sequence length="344" mass="39177">MRVRVHLEKYGWHRAGEGVRTSSVLGTGVTACDEHRDPLLSTLFRRRVCIRLLKDVRSITEDLRLKSYSCHHIQGRESLSPRVYQQQLDYYIGITMHVCRYLIVIVLLVVTVYFDGLEAMISELVDVPSTQCSALIPYLESSILREFHDKYRSVSINGHQYTFIQKWNDNGVSGVLWDSAIVLANYIASHAELIVGRSVLELGAGLGLPSIVAAELGARSIDATDQPLAIPLLAENVKRNSPSNALIKVFPLHWQTDRPKHPYQVVLGADLVYDAELFKPLAEVMKHSCDKSTLFLFSNRIRYLKDELFYRTLMEQGFIVDKEFYDSGFDIHIFRITAANLEKF</sequence>
<dbReference type="PROSITE" id="PS51257">
    <property type="entry name" value="PROKAR_LIPOPROTEIN"/>
    <property type="match status" value="1"/>
</dbReference>
<dbReference type="PANTHER" id="PTHR14614">
    <property type="entry name" value="HEPATOCELLULAR CARCINOMA-ASSOCIATED ANTIGEN"/>
    <property type="match status" value="1"/>
</dbReference>
<protein>
    <submittedName>
        <fullName evidence="3">FAM86 domain-containing protein</fullName>
    </submittedName>
</protein>
<evidence type="ECO:0000313" key="2">
    <source>
        <dbReference type="Proteomes" id="UP000036681"/>
    </source>
</evidence>
<dbReference type="InterPro" id="IPR029063">
    <property type="entry name" value="SAM-dependent_MTases_sf"/>
</dbReference>
<keyword evidence="1" id="KW-1133">Transmembrane helix</keyword>
<proteinExistence type="predicted"/>
<dbReference type="Pfam" id="PF10294">
    <property type="entry name" value="Methyltransf_16"/>
    <property type="match status" value="1"/>
</dbReference>
<keyword evidence="2" id="KW-1185">Reference proteome</keyword>
<keyword evidence="1" id="KW-0812">Transmembrane</keyword>
<evidence type="ECO:0000256" key="1">
    <source>
        <dbReference type="SAM" id="Phobius"/>
    </source>
</evidence>
<dbReference type="WBParaSite" id="ALUE_0000358201-mRNA-1">
    <property type="protein sequence ID" value="ALUE_0000358201-mRNA-1"/>
    <property type="gene ID" value="ALUE_0000358201"/>
</dbReference>
<evidence type="ECO:0000313" key="3">
    <source>
        <dbReference type="WBParaSite" id="ALUE_0000358201-mRNA-1"/>
    </source>
</evidence>
<dbReference type="SUPFAM" id="SSF53335">
    <property type="entry name" value="S-adenosyl-L-methionine-dependent methyltransferases"/>
    <property type="match status" value="1"/>
</dbReference>
<dbReference type="Proteomes" id="UP000036681">
    <property type="component" value="Unplaced"/>
</dbReference>
<dbReference type="PANTHER" id="PTHR14614:SF132">
    <property type="entry name" value="PROTEIN-LYSINE METHYLTRANSFERASE C42C1.13"/>
    <property type="match status" value="1"/>
</dbReference>
<dbReference type="Gene3D" id="3.40.50.150">
    <property type="entry name" value="Vaccinia Virus protein VP39"/>
    <property type="match status" value="1"/>
</dbReference>
<feature type="transmembrane region" description="Helical" evidence="1">
    <location>
        <begin position="90"/>
        <end position="114"/>
    </location>
</feature>
<keyword evidence="1" id="KW-0472">Membrane</keyword>
<organism evidence="2 3">
    <name type="scientific">Ascaris lumbricoides</name>
    <name type="common">Giant roundworm</name>
    <dbReference type="NCBI Taxonomy" id="6252"/>
    <lineage>
        <taxon>Eukaryota</taxon>
        <taxon>Metazoa</taxon>
        <taxon>Ecdysozoa</taxon>
        <taxon>Nematoda</taxon>
        <taxon>Chromadorea</taxon>
        <taxon>Rhabditida</taxon>
        <taxon>Spirurina</taxon>
        <taxon>Ascaridomorpha</taxon>
        <taxon>Ascaridoidea</taxon>
        <taxon>Ascarididae</taxon>
        <taxon>Ascaris</taxon>
    </lineage>
</organism>
<reference evidence="3" key="1">
    <citation type="submission" date="2017-02" db="UniProtKB">
        <authorList>
            <consortium name="WormBaseParasite"/>
        </authorList>
    </citation>
    <scope>IDENTIFICATION</scope>
</reference>
<dbReference type="AlphaFoldDB" id="A0A0M3HP36"/>
<name>A0A0M3HP36_ASCLU</name>
<dbReference type="InterPro" id="IPR019410">
    <property type="entry name" value="Methyltransf_16"/>
</dbReference>
<accession>A0A0M3HP36</accession>